<keyword evidence="2" id="KW-1185">Reference proteome</keyword>
<geneLocation type="plasmid" evidence="1 2">
    <name>pACIX902</name>
</geneLocation>
<organism evidence="2">
    <name type="scientific">Granulicella tundricola (strain ATCC BAA-1859 / DSM 23138 / MP5ACTX9)</name>
    <dbReference type="NCBI Taxonomy" id="1198114"/>
    <lineage>
        <taxon>Bacteria</taxon>
        <taxon>Pseudomonadati</taxon>
        <taxon>Acidobacteriota</taxon>
        <taxon>Terriglobia</taxon>
        <taxon>Terriglobales</taxon>
        <taxon>Acidobacteriaceae</taxon>
        <taxon>Granulicella</taxon>
    </lineage>
</organism>
<dbReference type="Gene3D" id="2.30.110.10">
    <property type="entry name" value="Electron Transport, Fmn-binding Protein, Chain A"/>
    <property type="match status" value="1"/>
</dbReference>
<dbReference type="PANTHER" id="PTHR35802:SF1">
    <property type="entry name" value="PROTEASE SYNTHASE AND SPORULATION PROTEIN PAI 2"/>
    <property type="match status" value="1"/>
</dbReference>
<dbReference type="EMBL" id="CP002482">
    <property type="protein sequence ID" value="ADW71192.1"/>
    <property type="molecule type" value="Genomic_DNA"/>
</dbReference>
<dbReference type="Pfam" id="PF04299">
    <property type="entry name" value="FMN_bind_2"/>
    <property type="match status" value="1"/>
</dbReference>
<evidence type="ECO:0000313" key="2">
    <source>
        <dbReference type="Proteomes" id="UP000000343"/>
    </source>
</evidence>
<dbReference type="InterPro" id="IPR007396">
    <property type="entry name" value="TR_PAI2-type"/>
</dbReference>
<proteinExistence type="predicted"/>
<dbReference type="SUPFAM" id="SSF50475">
    <property type="entry name" value="FMN-binding split barrel"/>
    <property type="match status" value="1"/>
</dbReference>
<keyword evidence="1" id="KW-0614">Plasmid</keyword>
<sequence>MYTPKTNAEEDLPTLRKFVRDNPLCALVTGGAKGMVASHIPMVLHEEAGGFGVLRGHVARANPQWKEFAAGEEALGIFTGPQHYISASWYPEKLTHGREVPTWNYVAVHAYGPLRAVEDPAWLLEHLRTLTDENEVIAAVPWKVADAPTEFIAKLCGGIVGLEMQVVRVEGKWKVSQNRNERDAAGVMEGLDGLGTAEAKVMRELVEARRPLV</sequence>
<dbReference type="OrthoDB" id="9794948at2"/>
<dbReference type="KEGG" id="acm:AciX9_3916"/>
<protein>
    <submittedName>
        <fullName evidence="1">FMN-binding negative transcriptional regulator</fullName>
    </submittedName>
</protein>
<dbReference type="PANTHER" id="PTHR35802">
    <property type="entry name" value="PROTEASE SYNTHASE AND SPORULATION PROTEIN PAI 2"/>
    <property type="match status" value="1"/>
</dbReference>
<dbReference type="InterPro" id="IPR012349">
    <property type="entry name" value="Split_barrel_FMN-bd"/>
</dbReference>
<name>E8X6P2_GRATM</name>
<dbReference type="Proteomes" id="UP000000343">
    <property type="component" value="Plasmid pACIX902"/>
</dbReference>
<dbReference type="RefSeq" id="WP_013582210.1">
    <property type="nucleotide sequence ID" value="NC_015065.1"/>
</dbReference>
<gene>
    <name evidence="1" type="ordered locus">AciX9_3916</name>
</gene>
<reference evidence="2" key="1">
    <citation type="submission" date="2011-01" db="EMBL/GenBank/DDBJ databases">
        <title>Complete sequence of plasmid2 of Acidobacterium sp. MP5ACTX9.</title>
        <authorList>
            <consortium name="US DOE Joint Genome Institute"/>
            <person name="Lucas S."/>
            <person name="Copeland A."/>
            <person name="Lapidus A."/>
            <person name="Cheng J.-F."/>
            <person name="Goodwin L."/>
            <person name="Pitluck S."/>
            <person name="Teshima H."/>
            <person name="Detter J.C."/>
            <person name="Han C."/>
            <person name="Tapia R."/>
            <person name="Land M."/>
            <person name="Hauser L."/>
            <person name="Kyrpides N."/>
            <person name="Ivanova N."/>
            <person name="Ovchinnikova G."/>
            <person name="Pagani I."/>
            <person name="Rawat S.R."/>
            <person name="Mannisto M."/>
            <person name="Haggblom M.M."/>
            <person name="Woyke T."/>
        </authorList>
    </citation>
    <scope>NUCLEOTIDE SEQUENCE [LARGE SCALE GENOMIC DNA]</scope>
    <source>
        <strain evidence="2">MP5ACTX9</strain>
        <plasmid evidence="2">Plasmid pACIX902</plasmid>
    </source>
</reference>
<evidence type="ECO:0000313" key="1">
    <source>
        <dbReference type="EMBL" id="ADW71192.1"/>
    </source>
</evidence>
<dbReference type="PIRSF" id="PIRSF010372">
    <property type="entry name" value="PaiB"/>
    <property type="match status" value="1"/>
</dbReference>
<accession>E8X6P2</accession>
<dbReference type="AlphaFoldDB" id="E8X6P2"/>
<dbReference type="HOGENOM" id="CLU_065853_0_1_0"/>